<sequence length="502" mass="52603">MQIENIAPAQETVREWLKKPRHQLLIGGQWVDPAVGRTLSTINPATGEVLAQIAAADAGDVDRAVAAARKAFDDGQWRSMTPAIRARLLWRIADLIDAHIDELSELETLDQGKALYVGRWAEIPMAAEQFRFFAGLCTKVTGDTIPSSINYQPAGKRVAAYTTKEPVGVVAAITPWNSPLIMHAMKLAPALAAGCTVVLKPAEETSLTALRLAELLVEAGVPAGVVNVVTGLGSVVGAALAAHPQVDKVAFTGSTQTGRAILDGAKGNLKKVTLELGGKSPVVIMPDADLDAAIAGAANAIFFNGGQVCVAGSRLYVHRSIFDKVVEGVAEIARGIRLGHGLSPDTQMGPLVSKRQADRVKAYIDAAVADGATLVTGGGQKGPAGTFIEPTLITNADPKSAIVCEEVFGPVVVAAPFDDVAEVVAAANDTEFGLAASVWTQDLSAAHRLSSDIRAGTVWVNCHSFWDVALPIGGFKQSGWGRESGAGAIENYLEIKTVCMVL</sequence>
<reference evidence="4 5" key="1">
    <citation type="submission" date="2017-12" db="EMBL/GenBank/DDBJ databases">
        <title>Genomes of bacteria within cyanobacterial aggregates.</title>
        <authorList>
            <person name="Cai H."/>
        </authorList>
    </citation>
    <scope>NUCLEOTIDE SEQUENCE [LARGE SCALE GENOMIC DNA]</scope>
    <source>
        <strain evidence="4 5">TH16</strain>
    </source>
</reference>
<dbReference type="InterPro" id="IPR016162">
    <property type="entry name" value="Ald_DH_N"/>
</dbReference>
<evidence type="ECO:0000313" key="4">
    <source>
        <dbReference type="EMBL" id="AUN32351.1"/>
    </source>
</evidence>
<dbReference type="InterPro" id="IPR015590">
    <property type="entry name" value="Aldehyde_DH_dom"/>
</dbReference>
<name>A0A2K9NGX5_9PROT</name>
<dbReference type="FunFam" id="3.40.309.10:FF:000012">
    <property type="entry name" value="Betaine aldehyde dehydrogenase"/>
    <property type="match status" value="1"/>
</dbReference>
<evidence type="ECO:0000256" key="1">
    <source>
        <dbReference type="ARBA" id="ARBA00009986"/>
    </source>
</evidence>
<keyword evidence="5" id="KW-1185">Reference proteome</keyword>
<dbReference type="PANTHER" id="PTHR11699">
    <property type="entry name" value="ALDEHYDE DEHYDROGENASE-RELATED"/>
    <property type="match status" value="1"/>
</dbReference>
<dbReference type="EMBL" id="CP025612">
    <property type="protein sequence ID" value="AUN32351.1"/>
    <property type="molecule type" value="Genomic_DNA"/>
</dbReference>
<dbReference type="InterPro" id="IPR016161">
    <property type="entry name" value="Ald_DH/histidinol_DH"/>
</dbReference>
<gene>
    <name evidence="4" type="ORF">C0V82_18410</name>
</gene>
<dbReference type="PROSITE" id="PS00687">
    <property type="entry name" value="ALDEHYDE_DEHYDR_GLU"/>
    <property type="match status" value="1"/>
</dbReference>
<organism evidence="4 5">
    <name type="scientific">Niveispirillum cyanobacteriorum</name>
    <dbReference type="NCBI Taxonomy" id="1612173"/>
    <lineage>
        <taxon>Bacteria</taxon>
        <taxon>Pseudomonadati</taxon>
        <taxon>Pseudomonadota</taxon>
        <taxon>Alphaproteobacteria</taxon>
        <taxon>Rhodospirillales</taxon>
        <taxon>Azospirillaceae</taxon>
        <taxon>Niveispirillum</taxon>
    </lineage>
</organism>
<dbReference type="InterPro" id="IPR029510">
    <property type="entry name" value="Ald_DH_CS_GLU"/>
</dbReference>
<dbReference type="Gene3D" id="3.40.605.10">
    <property type="entry name" value="Aldehyde Dehydrogenase, Chain A, domain 1"/>
    <property type="match status" value="1"/>
</dbReference>
<dbReference type="Pfam" id="PF00171">
    <property type="entry name" value="Aldedh"/>
    <property type="match status" value="1"/>
</dbReference>
<dbReference type="KEGG" id="ncb:C0V82_18410"/>
<dbReference type="SUPFAM" id="SSF53720">
    <property type="entry name" value="ALDH-like"/>
    <property type="match status" value="1"/>
</dbReference>
<evidence type="ECO:0000256" key="3">
    <source>
        <dbReference type="RuleBase" id="RU003345"/>
    </source>
</evidence>
<proteinExistence type="inferred from homology"/>
<keyword evidence="2 3" id="KW-0560">Oxidoreductase</keyword>
<dbReference type="RefSeq" id="WP_102113889.1">
    <property type="nucleotide sequence ID" value="NZ_BMGN01000007.1"/>
</dbReference>
<evidence type="ECO:0000313" key="5">
    <source>
        <dbReference type="Proteomes" id="UP000234752"/>
    </source>
</evidence>
<dbReference type="Proteomes" id="UP000234752">
    <property type="component" value="Chromosome eg_2"/>
</dbReference>
<evidence type="ECO:0000256" key="2">
    <source>
        <dbReference type="ARBA" id="ARBA00023002"/>
    </source>
</evidence>
<dbReference type="GO" id="GO:0016620">
    <property type="term" value="F:oxidoreductase activity, acting on the aldehyde or oxo group of donors, NAD or NADP as acceptor"/>
    <property type="evidence" value="ECO:0007669"/>
    <property type="project" value="InterPro"/>
</dbReference>
<dbReference type="InterPro" id="IPR016160">
    <property type="entry name" value="Ald_DH_CS_CYS"/>
</dbReference>
<accession>A0A2K9NGX5</accession>
<dbReference type="PROSITE" id="PS00070">
    <property type="entry name" value="ALDEHYDE_DEHYDR_CYS"/>
    <property type="match status" value="1"/>
</dbReference>
<dbReference type="InterPro" id="IPR016163">
    <property type="entry name" value="Ald_DH_C"/>
</dbReference>
<dbReference type="OrthoDB" id="9772584at2"/>
<dbReference type="Gene3D" id="3.40.309.10">
    <property type="entry name" value="Aldehyde Dehydrogenase, Chain A, domain 2"/>
    <property type="match status" value="1"/>
</dbReference>
<comment type="similarity">
    <text evidence="1 3">Belongs to the aldehyde dehydrogenase family.</text>
</comment>
<protein>
    <submittedName>
        <fullName evidence="4">Betaine-aldehyde dehydrogenase</fullName>
    </submittedName>
</protein>
<dbReference type="FunFam" id="3.40.605.10:FF:000007">
    <property type="entry name" value="NAD/NADP-dependent betaine aldehyde dehydrogenase"/>
    <property type="match status" value="1"/>
</dbReference>
<dbReference type="AlphaFoldDB" id="A0A2K9NGX5"/>